<dbReference type="AlphaFoldDB" id="A0A1L8STX3"/>
<dbReference type="OrthoDB" id="9857185at2"/>
<organism evidence="1 2">
    <name type="scientific">Enterococcus devriesei</name>
    <dbReference type="NCBI Taxonomy" id="319970"/>
    <lineage>
        <taxon>Bacteria</taxon>
        <taxon>Bacillati</taxon>
        <taxon>Bacillota</taxon>
        <taxon>Bacilli</taxon>
        <taxon>Lactobacillales</taxon>
        <taxon>Enterococcaceae</taxon>
        <taxon>Enterococcus</taxon>
    </lineage>
</organism>
<comment type="caution">
    <text evidence="1">The sequence shown here is derived from an EMBL/GenBank/DDBJ whole genome shotgun (WGS) entry which is preliminary data.</text>
</comment>
<keyword evidence="2" id="KW-1185">Reference proteome</keyword>
<evidence type="ECO:0000313" key="1">
    <source>
        <dbReference type="EMBL" id="OJG35549.1"/>
    </source>
</evidence>
<dbReference type="Proteomes" id="UP000183700">
    <property type="component" value="Unassembled WGS sequence"/>
</dbReference>
<sequence>MKLYKNQQTGLILSEADLKTNFTREALTLWEDDRNDFPEYYETFETFLIDYQNQQQANYRSFEKENLDK</sequence>
<accession>A0A1L8STX3</accession>
<protein>
    <submittedName>
        <fullName evidence="1">Uncharacterized protein</fullName>
    </submittedName>
</protein>
<gene>
    <name evidence="1" type="ORF">RV00_GL002734</name>
</gene>
<dbReference type="RefSeq" id="WP_071862515.1">
    <property type="nucleotide sequence ID" value="NZ_JBHLVS010000013.1"/>
</dbReference>
<dbReference type="EMBL" id="JXKM01000006">
    <property type="protein sequence ID" value="OJG35549.1"/>
    <property type="molecule type" value="Genomic_DNA"/>
</dbReference>
<proteinExistence type="predicted"/>
<evidence type="ECO:0000313" key="2">
    <source>
        <dbReference type="Proteomes" id="UP000183700"/>
    </source>
</evidence>
<name>A0A1L8STX3_9ENTE</name>
<reference evidence="1 2" key="1">
    <citation type="submission" date="2014-12" db="EMBL/GenBank/DDBJ databases">
        <title>Draft genome sequences of 29 type strains of Enterococci.</title>
        <authorList>
            <person name="Zhong Z."/>
            <person name="Sun Z."/>
            <person name="Liu W."/>
            <person name="Zhang W."/>
            <person name="Zhang H."/>
        </authorList>
    </citation>
    <scope>NUCLEOTIDE SEQUENCE [LARGE SCALE GENOMIC DNA]</scope>
    <source>
        <strain evidence="1 2">DSM 22802</strain>
    </source>
</reference>
<dbReference type="STRING" id="319970.RV00_GL002734"/>